<organism evidence="2 3">
    <name type="scientific">Virgibacillus subterraneus</name>
    <dbReference type="NCBI Taxonomy" id="621109"/>
    <lineage>
        <taxon>Bacteria</taxon>
        <taxon>Bacillati</taxon>
        <taxon>Bacillota</taxon>
        <taxon>Bacilli</taxon>
        <taxon>Bacillales</taxon>
        <taxon>Bacillaceae</taxon>
        <taxon>Virgibacillus</taxon>
    </lineage>
</organism>
<dbReference type="EMBL" id="FOEH01000002">
    <property type="protein sequence ID" value="SEQ10021.1"/>
    <property type="molecule type" value="Genomic_DNA"/>
</dbReference>
<dbReference type="SUPFAM" id="SSF55781">
    <property type="entry name" value="GAF domain-like"/>
    <property type="match status" value="2"/>
</dbReference>
<dbReference type="CDD" id="cd01949">
    <property type="entry name" value="GGDEF"/>
    <property type="match status" value="1"/>
</dbReference>
<accession>A0A1H9D9J1</accession>
<dbReference type="InterPro" id="IPR043128">
    <property type="entry name" value="Rev_trsase/Diguanyl_cyclase"/>
</dbReference>
<dbReference type="PANTHER" id="PTHR45138">
    <property type="entry name" value="REGULATORY COMPONENTS OF SENSORY TRANSDUCTION SYSTEM"/>
    <property type="match status" value="1"/>
</dbReference>
<reference evidence="2 3" key="1">
    <citation type="submission" date="2016-10" db="EMBL/GenBank/DDBJ databases">
        <authorList>
            <person name="Varghese N."/>
            <person name="Submissions S."/>
        </authorList>
    </citation>
    <scope>NUCLEOTIDE SEQUENCE [LARGE SCALE GENOMIC DNA]</scope>
    <source>
        <strain evidence="2 3">CGMCC 1.7734</strain>
    </source>
</reference>
<evidence type="ECO:0000259" key="1">
    <source>
        <dbReference type="PROSITE" id="PS50887"/>
    </source>
</evidence>
<dbReference type="InterPro" id="IPR000160">
    <property type="entry name" value="GGDEF_dom"/>
</dbReference>
<dbReference type="InterPro" id="IPR029787">
    <property type="entry name" value="Nucleotide_cyclase"/>
</dbReference>
<proteinExistence type="predicted"/>
<name>A0A1H9D9J1_9BACI</name>
<dbReference type="Gene3D" id="3.30.70.270">
    <property type="match status" value="1"/>
</dbReference>
<dbReference type="Gene3D" id="3.30.450.40">
    <property type="match status" value="2"/>
</dbReference>
<keyword evidence="3" id="KW-1185">Reference proteome</keyword>
<feature type="domain" description="GGDEF" evidence="1">
    <location>
        <begin position="492"/>
        <end position="620"/>
    </location>
</feature>
<dbReference type="Proteomes" id="UP000198733">
    <property type="component" value="Unassembled WGS sequence"/>
</dbReference>
<dbReference type="NCBIfam" id="TIGR00254">
    <property type="entry name" value="GGDEF"/>
    <property type="match status" value="1"/>
</dbReference>
<dbReference type="PANTHER" id="PTHR45138:SF9">
    <property type="entry name" value="DIGUANYLATE CYCLASE DGCM-RELATED"/>
    <property type="match status" value="1"/>
</dbReference>
<dbReference type="Pfam" id="PF00990">
    <property type="entry name" value="GGDEF"/>
    <property type="match status" value="1"/>
</dbReference>
<protein>
    <submittedName>
        <fullName evidence="2">Diguanylate cyclase with GAF sensor</fullName>
    </submittedName>
</protein>
<dbReference type="SUPFAM" id="SSF55073">
    <property type="entry name" value="Nucleotide cyclase"/>
    <property type="match status" value="1"/>
</dbReference>
<dbReference type="PROSITE" id="PS50887">
    <property type="entry name" value="GGDEF"/>
    <property type="match status" value="1"/>
</dbReference>
<dbReference type="RefSeq" id="WP_092503507.1">
    <property type="nucleotide sequence ID" value="NZ_FOEH01000002.1"/>
</dbReference>
<dbReference type="Pfam" id="PF13492">
    <property type="entry name" value="GAF_3"/>
    <property type="match status" value="1"/>
</dbReference>
<dbReference type="InterPro" id="IPR050469">
    <property type="entry name" value="Diguanylate_Cyclase"/>
</dbReference>
<comment type="caution">
    <text evidence="2">The sequence shown here is derived from an EMBL/GenBank/DDBJ whole genome shotgun (WGS) entry which is preliminary data.</text>
</comment>
<dbReference type="InterPro" id="IPR003018">
    <property type="entry name" value="GAF"/>
</dbReference>
<gene>
    <name evidence="2" type="ORF">SAMN05216232_1547</name>
</gene>
<evidence type="ECO:0000313" key="2">
    <source>
        <dbReference type="EMBL" id="SEQ10021.1"/>
    </source>
</evidence>
<dbReference type="SMART" id="SM00267">
    <property type="entry name" value="GGDEF"/>
    <property type="match status" value="1"/>
</dbReference>
<sequence>MITQHNLKERIRSTYFELISDIAHFSYDELLSVVTNHLTAILNTTHSVIYIYNKWNKKYEIKTGSKETGVFTKSLVDFSDINQQLLESDISDGKSILREKSELLNFNSVIIPLFPKFGSSGFLFLSYQKDVEHLSNNSVELVKRETEQLLKLVNYYKLSEKSVSKSKFLFDMSTRLYSMNIKGDILKDIVQCLYKLYPTFTYYLLLSQDYEAESSLPIKTIEYSDAATKRVSTQAFLTGEVQLEDRVKDKNTSIYAPLRGKQGVYGVLQIITPHAVDFTEDEIDFITQFANTAGAAIENVTLYQHSKHLVSDLKLINEATHKLNSNLKLTEIISIVRMQIIEACRATQVGFIYINDKSDNGFDILSGSTSYFATKQGQIFAEDILSQMQVNTDPMFSGNSKKNLPYCSIMAIPMIHSGNVHGAVLIMHEEKYFFSFESYKLMQSLVQHSTLALTNSVLKDKLEESVITDYLTKLYSRNHLDETLKAHMQLDEKGTLILFDIDDFKKINDTYGHYIGDEVIVQVAKIIRTQLGQEDIPARWGGEELAIYLPNASIDDGVALAGQIRTQVESFTEPKITLSCGVSSWIDKELDSVSDVFIRADKALYEAKEIGKNCVVKEKELKKHSNL</sequence>
<evidence type="ECO:0000313" key="3">
    <source>
        <dbReference type="Proteomes" id="UP000198733"/>
    </source>
</evidence>
<dbReference type="InterPro" id="IPR029016">
    <property type="entry name" value="GAF-like_dom_sf"/>
</dbReference>